<proteinExistence type="predicted"/>
<dbReference type="GO" id="GO:0046983">
    <property type="term" value="F:protein dimerization activity"/>
    <property type="evidence" value="ECO:0007669"/>
    <property type="project" value="InterPro"/>
</dbReference>
<reference evidence="8" key="1">
    <citation type="submission" date="2022-08" db="EMBL/GenBank/DDBJ databases">
        <authorList>
            <person name="Gutierrez-Valencia J."/>
        </authorList>
    </citation>
    <scope>NUCLEOTIDE SEQUENCE</scope>
</reference>
<keyword evidence="5" id="KW-0539">Nucleus</keyword>
<dbReference type="Pfam" id="PF00010">
    <property type="entry name" value="HLH"/>
    <property type="match status" value="1"/>
</dbReference>
<dbReference type="GO" id="GO:0003700">
    <property type="term" value="F:DNA-binding transcription factor activity"/>
    <property type="evidence" value="ECO:0007669"/>
    <property type="project" value="InterPro"/>
</dbReference>
<evidence type="ECO:0000256" key="6">
    <source>
        <dbReference type="SAM" id="MobiDB-lite"/>
    </source>
</evidence>
<evidence type="ECO:0000256" key="3">
    <source>
        <dbReference type="ARBA" id="ARBA00023125"/>
    </source>
</evidence>
<evidence type="ECO:0000313" key="8">
    <source>
        <dbReference type="EMBL" id="CAI0428135.1"/>
    </source>
</evidence>
<dbReference type="InterPro" id="IPR011598">
    <property type="entry name" value="bHLH_dom"/>
</dbReference>
<evidence type="ECO:0000313" key="9">
    <source>
        <dbReference type="Proteomes" id="UP001154282"/>
    </source>
</evidence>
<feature type="domain" description="BHLH" evidence="7">
    <location>
        <begin position="127"/>
        <end position="176"/>
    </location>
</feature>
<evidence type="ECO:0000256" key="4">
    <source>
        <dbReference type="ARBA" id="ARBA00023163"/>
    </source>
</evidence>
<dbReference type="Proteomes" id="UP001154282">
    <property type="component" value="Unassembled WGS sequence"/>
</dbReference>
<feature type="region of interest" description="Disordered" evidence="6">
    <location>
        <begin position="12"/>
        <end position="32"/>
    </location>
</feature>
<feature type="compositionally biased region" description="Acidic residues" evidence="6">
    <location>
        <begin position="72"/>
        <end position="92"/>
    </location>
</feature>
<comment type="caution">
    <text evidence="8">The sequence shown here is derived from an EMBL/GenBank/DDBJ whole genome shotgun (WGS) entry which is preliminary data.</text>
</comment>
<evidence type="ECO:0000256" key="2">
    <source>
        <dbReference type="ARBA" id="ARBA00023015"/>
    </source>
</evidence>
<organism evidence="8 9">
    <name type="scientific">Linum tenue</name>
    <dbReference type="NCBI Taxonomy" id="586396"/>
    <lineage>
        <taxon>Eukaryota</taxon>
        <taxon>Viridiplantae</taxon>
        <taxon>Streptophyta</taxon>
        <taxon>Embryophyta</taxon>
        <taxon>Tracheophyta</taxon>
        <taxon>Spermatophyta</taxon>
        <taxon>Magnoliopsida</taxon>
        <taxon>eudicotyledons</taxon>
        <taxon>Gunneridae</taxon>
        <taxon>Pentapetalae</taxon>
        <taxon>rosids</taxon>
        <taxon>fabids</taxon>
        <taxon>Malpighiales</taxon>
        <taxon>Linaceae</taxon>
        <taxon>Linum</taxon>
    </lineage>
</organism>
<dbReference type="InterPro" id="IPR045843">
    <property type="entry name" value="IND-like"/>
</dbReference>
<dbReference type="AlphaFoldDB" id="A0AAV0L0Y6"/>
<dbReference type="Gene3D" id="4.10.280.10">
    <property type="entry name" value="Helix-loop-helix DNA-binding domain"/>
    <property type="match status" value="1"/>
</dbReference>
<dbReference type="InterPro" id="IPR036638">
    <property type="entry name" value="HLH_DNA-bd_sf"/>
</dbReference>
<comment type="subcellular location">
    <subcellularLocation>
        <location evidence="1">Nucleus</location>
    </subcellularLocation>
</comment>
<evidence type="ECO:0000259" key="7">
    <source>
        <dbReference type="PROSITE" id="PS50888"/>
    </source>
</evidence>
<gene>
    <name evidence="8" type="ORF">LITE_LOCUS21517</name>
</gene>
<keyword evidence="4" id="KW-0804">Transcription</keyword>
<dbReference type="FunFam" id="4.10.280.10:FF:000053">
    <property type="entry name" value="BHLH transcription factor"/>
    <property type="match status" value="1"/>
</dbReference>
<dbReference type="PROSITE" id="PS50888">
    <property type="entry name" value="BHLH"/>
    <property type="match status" value="1"/>
</dbReference>
<dbReference type="GO" id="GO:0003677">
    <property type="term" value="F:DNA binding"/>
    <property type="evidence" value="ECO:0007669"/>
    <property type="project" value="UniProtKB-KW"/>
</dbReference>
<dbReference type="GO" id="GO:0005634">
    <property type="term" value="C:nucleus"/>
    <property type="evidence" value="ECO:0007669"/>
    <property type="project" value="UniProtKB-SubCell"/>
</dbReference>
<feature type="region of interest" description="Disordered" evidence="6">
    <location>
        <begin position="69"/>
        <end position="92"/>
    </location>
</feature>
<accession>A0AAV0L0Y6</accession>
<evidence type="ECO:0000256" key="1">
    <source>
        <dbReference type="ARBA" id="ARBA00004123"/>
    </source>
</evidence>
<keyword evidence="3" id="KW-0238">DNA-binding</keyword>
<dbReference type="EMBL" id="CAMGYJ010000006">
    <property type="protein sequence ID" value="CAI0428135.1"/>
    <property type="molecule type" value="Genomic_DNA"/>
</dbReference>
<dbReference type="SUPFAM" id="SSF47459">
    <property type="entry name" value="HLH, helix-loop-helix DNA-binding domain"/>
    <property type="match status" value="1"/>
</dbReference>
<evidence type="ECO:0000256" key="5">
    <source>
        <dbReference type="ARBA" id="ARBA00023242"/>
    </source>
</evidence>
<dbReference type="SMART" id="SM00353">
    <property type="entry name" value="HLH"/>
    <property type="match status" value="1"/>
</dbReference>
<dbReference type="PANTHER" id="PTHR45914">
    <property type="entry name" value="TRANSCRIPTION FACTOR HEC3-RELATED"/>
    <property type="match status" value="1"/>
</dbReference>
<name>A0AAV0L0Y6_9ROSI</name>
<sequence length="265" mass="29432">MDINQTHLCWNNIIHHQPPPPQIDQSHHQTSTNFPPSFQLDHFPSPNSLSNQTEKQLFCLENQGSSLKACNEEEEEGGEGDEDEEQETEEEEELGVMKEMMYRMAAMQPVEIDPASIRRPRRRNVRISDDPQSVTARHRRERISEKIRILQRLVPGGTKLDTASMLEEAVRYVKFLKRQIRLLQTTTTNNDSMTTISDHPPPSRSITTRPTCSVRADGLGGFLGFGIGGAAADGVHVGDGGVGDNHGLVCFGGHDEVISDPLIGS</sequence>
<protein>
    <recommendedName>
        <fullName evidence="7">BHLH domain-containing protein</fullName>
    </recommendedName>
</protein>
<keyword evidence="2" id="KW-0805">Transcription regulation</keyword>
<keyword evidence="9" id="KW-1185">Reference proteome</keyword>
<dbReference type="PANTHER" id="PTHR45914:SF7">
    <property type="entry name" value="TRANSCRIPTION FACTOR HEC3"/>
    <property type="match status" value="1"/>
</dbReference>
<dbReference type="CDD" id="cd11454">
    <property type="entry name" value="bHLH_AtIND_like"/>
    <property type="match status" value="1"/>
</dbReference>